<organism evidence="2 3">
    <name type="scientific">Erythroxylum novogranatense</name>
    <dbReference type="NCBI Taxonomy" id="1862640"/>
    <lineage>
        <taxon>Eukaryota</taxon>
        <taxon>Viridiplantae</taxon>
        <taxon>Streptophyta</taxon>
        <taxon>Embryophyta</taxon>
        <taxon>Tracheophyta</taxon>
        <taxon>Spermatophyta</taxon>
        <taxon>Magnoliopsida</taxon>
        <taxon>eudicotyledons</taxon>
        <taxon>Gunneridae</taxon>
        <taxon>Pentapetalae</taxon>
        <taxon>rosids</taxon>
        <taxon>fabids</taxon>
        <taxon>Malpighiales</taxon>
        <taxon>Erythroxylaceae</taxon>
        <taxon>Erythroxylum</taxon>
    </lineage>
</organism>
<dbReference type="AlphaFoldDB" id="A0AAV8TWZ2"/>
<evidence type="ECO:0000313" key="2">
    <source>
        <dbReference type="EMBL" id="KAJ8771490.1"/>
    </source>
</evidence>
<feature type="compositionally biased region" description="Polar residues" evidence="1">
    <location>
        <begin position="145"/>
        <end position="159"/>
    </location>
</feature>
<protein>
    <submittedName>
        <fullName evidence="2">Uncharacterized protein</fullName>
    </submittedName>
</protein>
<evidence type="ECO:0000313" key="3">
    <source>
        <dbReference type="Proteomes" id="UP001159364"/>
    </source>
</evidence>
<evidence type="ECO:0000256" key="1">
    <source>
        <dbReference type="SAM" id="MobiDB-lite"/>
    </source>
</evidence>
<sequence length="214" mass="22707">MEYWTIDGLSHLASGLGKPLCLDAQTAAMDHIGSPKICIEVPKDTVLPDSVSITRLNENGELICDSIVVSYPWKPRVGVRQWVAIERRFQSGWSEDLAISTDEGLTPPKGSICPETSSVELRVGGTDVPTGRIASVDALEPLPSPLNSGSGTSQVQVDSEGSGGCDVGRAEFGENGLDSSSPLPSAEHPVAAEDTDGRGVRLEGAFRKRLRLLL</sequence>
<reference evidence="2 3" key="1">
    <citation type="submission" date="2021-09" db="EMBL/GenBank/DDBJ databases">
        <title>Genomic insights and catalytic innovation underlie evolution of tropane alkaloids biosynthesis.</title>
        <authorList>
            <person name="Wang Y.-J."/>
            <person name="Tian T."/>
            <person name="Huang J.-P."/>
            <person name="Huang S.-X."/>
        </authorList>
    </citation>
    <scope>NUCLEOTIDE SEQUENCE [LARGE SCALE GENOMIC DNA]</scope>
    <source>
        <strain evidence="2">KIB-2018</strain>
        <tissue evidence="2">Leaf</tissue>
    </source>
</reference>
<dbReference type="Proteomes" id="UP001159364">
    <property type="component" value="Linkage Group LG02"/>
</dbReference>
<proteinExistence type="predicted"/>
<comment type="caution">
    <text evidence="2">The sequence shown here is derived from an EMBL/GenBank/DDBJ whole genome shotgun (WGS) entry which is preliminary data.</text>
</comment>
<gene>
    <name evidence="2" type="ORF">K2173_026667</name>
</gene>
<dbReference type="EMBL" id="JAIWQS010000002">
    <property type="protein sequence ID" value="KAJ8771490.1"/>
    <property type="molecule type" value="Genomic_DNA"/>
</dbReference>
<name>A0AAV8TWZ2_9ROSI</name>
<accession>A0AAV8TWZ2</accession>
<keyword evidence="3" id="KW-1185">Reference proteome</keyword>
<feature type="region of interest" description="Disordered" evidence="1">
    <location>
        <begin position="140"/>
        <end position="197"/>
    </location>
</feature>